<evidence type="ECO:0000313" key="2">
    <source>
        <dbReference type="EMBL" id="MCV3214632.1"/>
    </source>
</evidence>
<evidence type="ECO:0000256" key="1">
    <source>
        <dbReference type="SAM" id="Phobius"/>
    </source>
</evidence>
<feature type="transmembrane region" description="Helical" evidence="1">
    <location>
        <begin position="270"/>
        <end position="286"/>
    </location>
</feature>
<dbReference type="Proteomes" id="UP001526143">
    <property type="component" value="Unassembled WGS sequence"/>
</dbReference>
<feature type="transmembrane region" description="Helical" evidence="1">
    <location>
        <begin position="197"/>
        <end position="216"/>
    </location>
</feature>
<gene>
    <name evidence="2" type="ORF">OGM63_14100</name>
</gene>
<dbReference type="RefSeq" id="WP_263746208.1">
    <property type="nucleotide sequence ID" value="NZ_JAOWRF010000211.1"/>
</dbReference>
<evidence type="ECO:0008006" key="4">
    <source>
        <dbReference type="Google" id="ProtNLM"/>
    </source>
</evidence>
<feature type="transmembrane region" description="Helical" evidence="1">
    <location>
        <begin position="37"/>
        <end position="53"/>
    </location>
</feature>
<feature type="transmembrane region" description="Helical" evidence="1">
    <location>
        <begin position="170"/>
        <end position="191"/>
    </location>
</feature>
<name>A0ABT3AZT4_9CYAN</name>
<keyword evidence="1" id="KW-0812">Transmembrane</keyword>
<dbReference type="EMBL" id="JAOWRF010000211">
    <property type="protein sequence ID" value="MCV3214632.1"/>
    <property type="molecule type" value="Genomic_DNA"/>
</dbReference>
<feature type="transmembrane region" description="Helical" evidence="1">
    <location>
        <begin position="131"/>
        <end position="149"/>
    </location>
</feature>
<feature type="transmembrane region" description="Helical" evidence="1">
    <location>
        <begin position="414"/>
        <end position="436"/>
    </location>
</feature>
<feature type="transmembrane region" description="Helical" evidence="1">
    <location>
        <begin position="65"/>
        <end position="84"/>
    </location>
</feature>
<comment type="caution">
    <text evidence="2">The sequence shown here is derived from an EMBL/GenBank/DDBJ whole genome shotgun (WGS) entry which is preliminary data.</text>
</comment>
<keyword evidence="3" id="KW-1185">Reference proteome</keyword>
<feature type="transmembrane region" description="Helical" evidence="1">
    <location>
        <begin position="91"/>
        <end position="111"/>
    </location>
</feature>
<keyword evidence="1" id="KW-0472">Membrane</keyword>
<keyword evidence="1" id="KW-1133">Transmembrane helix</keyword>
<sequence length="497" mass="56682">MYNYHGEIDGDLNQSQNYEQIALIQAKIKQERYFRRLRLFLIFILVVASGYLLKHRPEPISIDKALMALSIIWVGFLPSIQYLSDRKRPPIPFFPLVGIFYVTSFGLPIFSKELEFAVIKRFSLANVTNEALILVFISLLGMNISYYVSKSSLLQKISPIQLSGAYSKSKLLTIVWQLLLLHLAGLFIPFIRAIPSLNQLLEPIGYLAFGILYILWSRSRLPSFQTWVFLGVCLPIELISRLATGALAQMMTLGLFMTIVIWYERKRFPVTLISLSIIFYIIFNPVKYEFRALTWGGKYSHSNPIEKVKLFTDLVIKQYSNLGAEYKKKDSHKVSATERTAHILLFSNIVDDTPTIVPYWGGKTYSNLLTSYIPRALWPDKPTEQIANEFGRRYKYLGSNDYTTAWNLPWIVEMYANFGSLGVLIGMPLVGLFLAFLEQKLNASRMDSLEVVIGATILFPLIYQESNLSLMIGAAVNISFGLYLMFKLLLGGQSKQI</sequence>
<accession>A0ABT3AZT4</accession>
<proteinExistence type="predicted"/>
<feature type="transmembrane region" description="Helical" evidence="1">
    <location>
        <begin position="470"/>
        <end position="490"/>
    </location>
</feature>
<evidence type="ECO:0000313" key="3">
    <source>
        <dbReference type="Proteomes" id="UP001526143"/>
    </source>
</evidence>
<reference evidence="2 3" key="1">
    <citation type="submission" date="2022-10" db="EMBL/GenBank/DDBJ databases">
        <title>Identification of biosynthetic pathway for the production of the potent trypsin inhibitor radiosumin.</title>
        <authorList>
            <person name="Fewer D.P."/>
            <person name="Delbaje E."/>
            <person name="Ouyang X."/>
            <person name="Agostino P.D."/>
            <person name="Wahlsten M."/>
            <person name="Jokela J."/>
            <person name="Permi P."/>
            <person name="Haapaniemi E."/>
            <person name="Koistinen H."/>
        </authorList>
    </citation>
    <scope>NUCLEOTIDE SEQUENCE [LARGE SCALE GENOMIC DNA]</scope>
    <source>
        <strain evidence="2 3">NIES-515</strain>
    </source>
</reference>
<organism evidence="2 3">
    <name type="scientific">Plectonema radiosum NIES-515</name>
    <dbReference type="NCBI Taxonomy" id="2986073"/>
    <lineage>
        <taxon>Bacteria</taxon>
        <taxon>Bacillati</taxon>
        <taxon>Cyanobacteriota</taxon>
        <taxon>Cyanophyceae</taxon>
        <taxon>Oscillatoriophycideae</taxon>
        <taxon>Oscillatoriales</taxon>
        <taxon>Microcoleaceae</taxon>
        <taxon>Plectonema</taxon>
    </lineage>
</organism>
<feature type="transmembrane region" description="Helical" evidence="1">
    <location>
        <begin position="246"/>
        <end position="263"/>
    </location>
</feature>
<protein>
    <recommendedName>
        <fullName evidence="4">O-antigen polymerase</fullName>
    </recommendedName>
</protein>